<dbReference type="InterPro" id="IPR011659">
    <property type="entry name" value="WD40"/>
</dbReference>
<dbReference type="AlphaFoldDB" id="A0A850ND03"/>
<dbReference type="EMBL" id="WYET01000001">
    <property type="protein sequence ID" value="NVN17176.1"/>
    <property type="molecule type" value="Genomic_DNA"/>
</dbReference>
<evidence type="ECO:0000313" key="2">
    <source>
        <dbReference type="Proteomes" id="UP000558089"/>
    </source>
</evidence>
<sequence length="312" mass="35927">MGKTGLIIFLVLCLNRVIAQNQNEVTQFSSVLNQFLNVRDFCISEDGNEAFFTIQSPLQDISQIAYIKKEDNGWTEPELMSFSTSYMDLEPFLSPDAKRLFFVSDRPLNDSSKEKKDFDIWYVERSGPEKDWSNPKNIGTPVNSGLNEFYPSISNINNLYFTLESPDGLGKDDIYISRWENGSYSTPQLLDENINTSGYEFNAFISKNEDFILFSRYNEDDGLGSGDLYISMKDENGKWDKAKNIGAPINTKYMEYCPFYDETNQTLYFTSRRNNLSPKPFDSVSDFQEYINQSNNGLSKIYKTHFEINGLE</sequence>
<accession>A0A850ND03</accession>
<name>A0A850ND03_9FLAO</name>
<dbReference type="SUPFAM" id="SSF82171">
    <property type="entry name" value="DPP6 N-terminal domain-like"/>
    <property type="match status" value="1"/>
</dbReference>
<dbReference type="Proteomes" id="UP000558089">
    <property type="component" value="Unassembled WGS sequence"/>
</dbReference>
<reference evidence="1 2" key="1">
    <citation type="submission" date="2020-01" db="EMBL/GenBank/DDBJ databases">
        <title>Draft Genome Analysis of Muricauda sp. HICW Isolated from coastal seawater of PR China.</title>
        <authorList>
            <person name="Chen M.-X."/>
        </authorList>
    </citation>
    <scope>NUCLEOTIDE SEQUENCE [LARGE SCALE GENOMIC DNA]</scope>
    <source>
        <strain evidence="1 2">HICW</strain>
    </source>
</reference>
<evidence type="ECO:0000313" key="1">
    <source>
        <dbReference type="EMBL" id="NVN17176.1"/>
    </source>
</evidence>
<proteinExistence type="predicted"/>
<keyword evidence="2" id="KW-1185">Reference proteome</keyword>
<dbReference type="RefSeq" id="WP_176619154.1">
    <property type="nucleotide sequence ID" value="NZ_WYET01000001.1"/>
</dbReference>
<comment type="caution">
    <text evidence="1">The sequence shown here is derived from an EMBL/GenBank/DDBJ whole genome shotgun (WGS) entry which is preliminary data.</text>
</comment>
<organism evidence="1 2">
    <name type="scientific">Flagellimonas chongwuensis</name>
    <dbReference type="NCBI Taxonomy" id="2697365"/>
    <lineage>
        <taxon>Bacteria</taxon>
        <taxon>Pseudomonadati</taxon>
        <taxon>Bacteroidota</taxon>
        <taxon>Flavobacteriia</taxon>
        <taxon>Flavobacteriales</taxon>
        <taxon>Flavobacteriaceae</taxon>
        <taxon>Flagellimonas</taxon>
    </lineage>
</organism>
<evidence type="ECO:0008006" key="3">
    <source>
        <dbReference type="Google" id="ProtNLM"/>
    </source>
</evidence>
<protein>
    <recommendedName>
        <fullName evidence="3">WD40-like Beta Propeller Repeat</fullName>
    </recommendedName>
</protein>
<dbReference type="InterPro" id="IPR011042">
    <property type="entry name" value="6-blade_b-propeller_TolB-like"/>
</dbReference>
<gene>
    <name evidence="1" type="ORF">GUA46_02395</name>
</gene>
<dbReference type="Gene3D" id="2.120.10.30">
    <property type="entry name" value="TolB, C-terminal domain"/>
    <property type="match status" value="1"/>
</dbReference>
<dbReference type="Pfam" id="PF07676">
    <property type="entry name" value="PD40"/>
    <property type="match status" value="3"/>
</dbReference>